<dbReference type="PANTHER" id="PTHR33803:SF3">
    <property type="entry name" value="BLL1974 PROTEIN"/>
    <property type="match status" value="1"/>
</dbReference>
<name>A0A547PNA1_9RHOB</name>
<dbReference type="RefSeq" id="WP_142835826.1">
    <property type="nucleotide sequence ID" value="NZ_VFSV01000041.1"/>
</dbReference>
<keyword evidence="3" id="KW-1185">Reference proteome</keyword>
<feature type="domain" description="Transposase InsH N-terminal" evidence="1">
    <location>
        <begin position="21"/>
        <end position="115"/>
    </location>
</feature>
<dbReference type="EMBL" id="VFSV01000041">
    <property type="protein sequence ID" value="TRD15514.1"/>
    <property type="molecule type" value="Genomic_DNA"/>
</dbReference>
<dbReference type="PANTHER" id="PTHR33803">
    <property type="entry name" value="IS1478 TRANSPOSASE"/>
    <property type="match status" value="1"/>
</dbReference>
<dbReference type="OrthoDB" id="7169055at2"/>
<dbReference type="Pfam" id="PF05598">
    <property type="entry name" value="DUF772"/>
    <property type="match status" value="1"/>
</dbReference>
<evidence type="ECO:0000313" key="2">
    <source>
        <dbReference type="EMBL" id="TRD15514.1"/>
    </source>
</evidence>
<dbReference type="InterPro" id="IPR008490">
    <property type="entry name" value="Transposase_InsH_N"/>
</dbReference>
<protein>
    <submittedName>
        <fullName evidence="2">Transposase</fullName>
    </submittedName>
</protein>
<evidence type="ECO:0000259" key="1">
    <source>
        <dbReference type="Pfam" id="PF05598"/>
    </source>
</evidence>
<reference evidence="2 3" key="1">
    <citation type="submission" date="2019-06" db="EMBL/GenBank/DDBJ databases">
        <title>Paenimaribius caenipelagi gen. nov., sp. nov., isolated from a tidal flat.</title>
        <authorList>
            <person name="Yoon J.-H."/>
        </authorList>
    </citation>
    <scope>NUCLEOTIDE SEQUENCE [LARGE SCALE GENOMIC DNA]</scope>
    <source>
        <strain evidence="2 3">JBTF-M29</strain>
    </source>
</reference>
<dbReference type="Proteomes" id="UP000318590">
    <property type="component" value="Unassembled WGS sequence"/>
</dbReference>
<sequence>MKPGKPSPKQDDLLRARWVGMIDMRHELVKLAALIDREVFERERAGLFLSQTGRPATPTRLVAGLLYLRHAFRLSDEAVVVRWAGTPYWQHFCGETVFRHRLPIDPSSMTRWRNRIG</sequence>
<accession>A0A547PNA1</accession>
<feature type="non-terminal residue" evidence="2">
    <location>
        <position position="117"/>
    </location>
</feature>
<gene>
    <name evidence="2" type="ORF">FEV53_16195</name>
</gene>
<evidence type="ECO:0000313" key="3">
    <source>
        <dbReference type="Proteomes" id="UP000318590"/>
    </source>
</evidence>
<dbReference type="AlphaFoldDB" id="A0A547PNA1"/>
<proteinExistence type="predicted"/>
<comment type="caution">
    <text evidence="2">The sequence shown here is derived from an EMBL/GenBank/DDBJ whole genome shotgun (WGS) entry which is preliminary data.</text>
</comment>
<organism evidence="2 3">
    <name type="scientific">Palleronia caenipelagi</name>
    <dbReference type="NCBI Taxonomy" id="2489174"/>
    <lineage>
        <taxon>Bacteria</taxon>
        <taxon>Pseudomonadati</taxon>
        <taxon>Pseudomonadota</taxon>
        <taxon>Alphaproteobacteria</taxon>
        <taxon>Rhodobacterales</taxon>
        <taxon>Roseobacteraceae</taxon>
        <taxon>Palleronia</taxon>
    </lineage>
</organism>